<dbReference type="EMBL" id="JADGMS010000015">
    <property type="protein sequence ID" value="KAF9667605.1"/>
    <property type="molecule type" value="Genomic_DNA"/>
</dbReference>
<proteinExistence type="predicted"/>
<comment type="caution">
    <text evidence="1">The sequence shown here is derived from an EMBL/GenBank/DDBJ whole genome shotgun (WGS) entry which is preliminary data.</text>
</comment>
<evidence type="ECO:0000313" key="1">
    <source>
        <dbReference type="EMBL" id="KAF9667605.1"/>
    </source>
</evidence>
<accession>A0A835JBZ0</accession>
<organism evidence="1 2">
    <name type="scientific">Salix dunnii</name>
    <dbReference type="NCBI Taxonomy" id="1413687"/>
    <lineage>
        <taxon>Eukaryota</taxon>
        <taxon>Viridiplantae</taxon>
        <taxon>Streptophyta</taxon>
        <taxon>Embryophyta</taxon>
        <taxon>Tracheophyta</taxon>
        <taxon>Spermatophyta</taxon>
        <taxon>Magnoliopsida</taxon>
        <taxon>eudicotyledons</taxon>
        <taxon>Gunneridae</taxon>
        <taxon>Pentapetalae</taxon>
        <taxon>rosids</taxon>
        <taxon>fabids</taxon>
        <taxon>Malpighiales</taxon>
        <taxon>Salicaceae</taxon>
        <taxon>Saliceae</taxon>
        <taxon>Salix</taxon>
    </lineage>
</organism>
<gene>
    <name evidence="1" type="ORF">SADUNF_Sadunf15G0041000</name>
</gene>
<keyword evidence="2" id="KW-1185">Reference proteome</keyword>
<evidence type="ECO:0000313" key="2">
    <source>
        <dbReference type="Proteomes" id="UP000657918"/>
    </source>
</evidence>
<sequence length="99" mass="11445">MEDLSYYHGIVGALEYHTLTRPNILFLYAKGTIEIGLHFSSHTTLDLFDFSEGALQRDDPLLDIVHSLEEILYLGVQKHKTQFRGQAQKQNIVQWLTQQ</sequence>
<dbReference type="AlphaFoldDB" id="A0A835JBZ0"/>
<protein>
    <submittedName>
        <fullName evidence="1">Uncharacterized protein</fullName>
    </submittedName>
</protein>
<reference evidence="1 2" key="1">
    <citation type="submission" date="2020-10" db="EMBL/GenBank/DDBJ databases">
        <title>Plant Genome Project.</title>
        <authorList>
            <person name="Zhang R.-G."/>
        </authorList>
    </citation>
    <scope>NUCLEOTIDE SEQUENCE [LARGE SCALE GENOMIC DNA]</scope>
    <source>
        <strain evidence="1">FAFU-HL-1</strain>
        <tissue evidence="1">Leaf</tissue>
    </source>
</reference>
<dbReference type="Proteomes" id="UP000657918">
    <property type="component" value="Unassembled WGS sequence"/>
</dbReference>
<name>A0A835JBZ0_9ROSI</name>